<dbReference type="Proteomes" id="UP001597214">
    <property type="component" value="Unassembled WGS sequence"/>
</dbReference>
<keyword evidence="3" id="KW-1185">Reference proteome</keyword>
<organism evidence="2 3">
    <name type="scientific">Bacillus salitolerans</name>
    <dbReference type="NCBI Taxonomy" id="1437434"/>
    <lineage>
        <taxon>Bacteria</taxon>
        <taxon>Bacillati</taxon>
        <taxon>Bacillota</taxon>
        <taxon>Bacilli</taxon>
        <taxon>Bacillales</taxon>
        <taxon>Bacillaceae</taxon>
        <taxon>Bacillus</taxon>
    </lineage>
</organism>
<feature type="transmembrane region" description="Helical" evidence="1">
    <location>
        <begin position="148"/>
        <end position="167"/>
    </location>
</feature>
<evidence type="ECO:0000313" key="2">
    <source>
        <dbReference type="EMBL" id="MFD1736943.1"/>
    </source>
</evidence>
<feature type="transmembrane region" description="Helical" evidence="1">
    <location>
        <begin position="73"/>
        <end position="97"/>
    </location>
</feature>
<sequence length="202" mass="21941">MSSAIVYLAINEVIDLYRLKKDPRPGAQKRSDAILSAKVNTIMGLGLGAVSYVTTETLTACLSNLSLVGASDMLIEMCAINGTIFVMTIVFATIQFIKNRKNGGTMDEAKRKYKDTIVTATAELVAFSVIGIGLDIGLDTLGGLVADAFIPDPTGILIALRATYSFIKIGMKIYESKQNQEAYKLCLDLRQKHAHDLALKQF</sequence>
<dbReference type="EMBL" id="JBHUEM010000014">
    <property type="protein sequence ID" value="MFD1736943.1"/>
    <property type="molecule type" value="Genomic_DNA"/>
</dbReference>
<feature type="transmembrane region" description="Helical" evidence="1">
    <location>
        <begin position="117"/>
        <end position="136"/>
    </location>
</feature>
<proteinExistence type="predicted"/>
<dbReference type="RefSeq" id="WP_377928133.1">
    <property type="nucleotide sequence ID" value="NZ_JBHUEM010000014.1"/>
</dbReference>
<name>A0ABW4LQH9_9BACI</name>
<accession>A0ABW4LQH9</accession>
<keyword evidence="1" id="KW-1133">Transmembrane helix</keyword>
<feature type="transmembrane region" description="Helical" evidence="1">
    <location>
        <begin position="33"/>
        <end position="53"/>
    </location>
</feature>
<gene>
    <name evidence="2" type="ORF">ACFSCX_10250</name>
</gene>
<evidence type="ECO:0000313" key="3">
    <source>
        <dbReference type="Proteomes" id="UP001597214"/>
    </source>
</evidence>
<reference evidence="3" key="1">
    <citation type="journal article" date="2019" name="Int. J. Syst. Evol. Microbiol.">
        <title>The Global Catalogue of Microorganisms (GCM) 10K type strain sequencing project: providing services to taxonomists for standard genome sequencing and annotation.</title>
        <authorList>
            <consortium name="The Broad Institute Genomics Platform"/>
            <consortium name="The Broad Institute Genome Sequencing Center for Infectious Disease"/>
            <person name="Wu L."/>
            <person name="Ma J."/>
        </authorList>
    </citation>
    <scope>NUCLEOTIDE SEQUENCE [LARGE SCALE GENOMIC DNA]</scope>
    <source>
        <strain evidence="3">CCUG 49339</strain>
    </source>
</reference>
<keyword evidence="1" id="KW-0812">Transmembrane</keyword>
<evidence type="ECO:0000256" key="1">
    <source>
        <dbReference type="SAM" id="Phobius"/>
    </source>
</evidence>
<protein>
    <submittedName>
        <fullName evidence="2">Uncharacterized protein</fullName>
    </submittedName>
</protein>
<keyword evidence="1" id="KW-0472">Membrane</keyword>
<comment type="caution">
    <text evidence="2">The sequence shown here is derived from an EMBL/GenBank/DDBJ whole genome shotgun (WGS) entry which is preliminary data.</text>
</comment>